<dbReference type="PROSITE" id="PS50928">
    <property type="entry name" value="ABC_TM1"/>
    <property type="match status" value="1"/>
</dbReference>
<keyword evidence="2 12" id="KW-0813">Transport</keyword>
<dbReference type="SUPFAM" id="SSF161098">
    <property type="entry name" value="MetI-like"/>
    <property type="match status" value="1"/>
</dbReference>
<evidence type="ECO:0000256" key="12">
    <source>
        <dbReference type="RuleBase" id="RU363032"/>
    </source>
</evidence>
<evidence type="ECO:0000259" key="13">
    <source>
        <dbReference type="PROSITE" id="PS50928"/>
    </source>
</evidence>
<keyword evidence="8 12" id="KW-1133">Transmembrane helix</keyword>
<evidence type="ECO:0000256" key="5">
    <source>
        <dbReference type="ARBA" id="ARBA00022692"/>
    </source>
</evidence>
<organism evidence="14 15">
    <name type="scientific">Dongia rigui</name>
    <dbReference type="NCBI Taxonomy" id="940149"/>
    <lineage>
        <taxon>Bacteria</taxon>
        <taxon>Pseudomonadati</taxon>
        <taxon>Pseudomonadota</taxon>
        <taxon>Alphaproteobacteria</taxon>
        <taxon>Rhodospirillales</taxon>
        <taxon>Dongiaceae</taxon>
        <taxon>Dongia</taxon>
    </lineage>
</organism>
<evidence type="ECO:0000256" key="7">
    <source>
        <dbReference type="ARBA" id="ARBA00022927"/>
    </source>
</evidence>
<name>A0ABU5DWA6_9PROT</name>
<dbReference type="Proteomes" id="UP001271769">
    <property type="component" value="Unassembled WGS sequence"/>
</dbReference>
<dbReference type="Pfam" id="PF12911">
    <property type="entry name" value="OppC_N"/>
    <property type="match status" value="1"/>
</dbReference>
<reference evidence="14 15" key="1">
    <citation type="journal article" date="2013" name="Antonie Van Leeuwenhoek">
        <title>Dongia rigui sp. nov., isolated from freshwater of a large wetland in Korea.</title>
        <authorList>
            <person name="Baik K.S."/>
            <person name="Hwang Y.M."/>
            <person name="Choi J.S."/>
            <person name="Kwon J."/>
            <person name="Seong C.N."/>
        </authorList>
    </citation>
    <scope>NUCLEOTIDE SEQUENCE [LARGE SCALE GENOMIC DNA]</scope>
    <source>
        <strain evidence="14 15">04SU4-P</strain>
    </source>
</reference>
<proteinExistence type="inferred from homology"/>
<evidence type="ECO:0000256" key="9">
    <source>
        <dbReference type="ARBA" id="ARBA00023136"/>
    </source>
</evidence>
<protein>
    <recommendedName>
        <fullName evidence="11">Oligopeptide transport system permease protein OppC</fullName>
    </recommendedName>
</protein>
<evidence type="ECO:0000256" key="6">
    <source>
        <dbReference type="ARBA" id="ARBA00022856"/>
    </source>
</evidence>
<dbReference type="InterPro" id="IPR035906">
    <property type="entry name" value="MetI-like_sf"/>
</dbReference>
<dbReference type="PANTHER" id="PTHR43386:SF2">
    <property type="entry name" value="OLIGOPEPTIDE TRANSPORT SYSTEM PERMEASE PROTEIN OPPC"/>
    <property type="match status" value="1"/>
</dbReference>
<comment type="subcellular location">
    <subcellularLocation>
        <location evidence="1">Cell inner membrane</location>
        <topology evidence="1">Multi-pass membrane protein</topology>
    </subcellularLocation>
    <subcellularLocation>
        <location evidence="12">Cell membrane</location>
        <topology evidence="12">Multi-pass membrane protein</topology>
    </subcellularLocation>
</comment>
<dbReference type="InterPro" id="IPR025966">
    <property type="entry name" value="OppC_N"/>
</dbReference>
<keyword evidence="3" id="KW-1003">Cell membrane</keyword>
<accession>A0ABU5DWA6</accession>
<feature type="transmembrane region" description="Helical" evidence="12">
    <location>
        <begin position="163"/>
        <end position="181"/>
    </location>
</feature>
<evidence type="ECO:0000256" key="1">
    <source>
        <dbReference type="ARBA" id="ARBA00004429"/>
    </source>
</evidence>
<feature type="transmembrane region" description="Helical" evidence="12">
    <location>
        <begin position="269"/>
        <end position="287"/>
    </location>
</feature>
<dbReference type="CDD" id="cd06261">
    <property type="entry name" value="TM_PBP2"/>
    <property type="match status" value="1"/>
</dbReference>
<keyword evidence="7" id="KW-0653">Protein transport</keyword>
<keyword evidence="4" id="KW-0997">Cell inner membrane</keyword>
<dbReference type="EMBL" id="JAXCLX010000001">
    <property type="protein sequence ID" value="MDY0871220.1"/>
    <property type="molecule type" value="Genomic_DNA"/>
</dbReference>
<keyword evidence="5 12" id="KW-0812">Transmembrane</keyword>
<dbReference type="RefSeq" id="WP_320499591.1">
    <property type="nucleotide sequence ID" value="NZ_JAXCLX010000001.1"/>
</dbReference>
<dbReference type="Pfam" id="PF00528">
    <property type="entry name" value="BPD_transp_1"/>
    <property type="match status" value="1"/>
</dbReference>
<comment type="similarity">
    <text evidence="10">Belongs to the binding-protein-dependent transport system permease family. OppBC subfamily.</text>
</comment>
<evidence type="ECO:0000256" key="4">
    <source>
        <dbReference type="ARBA" id="ARBA00022519"/>
    </source>
</evidence>
<dbReference type="InterPro" id="IPR050366">
    <property type="entry name" value="BP-dependent_transpt_permease"/>
</dbReference>
<feature type="domain" description="ABC transmembrane type-1" evidence="13">
    <location>
        <begin position="99"/>
        <end position="288"/>
    </location>
</feature>
<gene>
    <name evidence="14" type="ORF">SMD31_04785</name>
</gene>
<comment type="caution">
    <text evidence="14">The sequence shown here is derived from an EMBL/GenBank/DDBJ whole genome shotgun (WGS) entry which is preliminary data.</text>
</comment>
<feature type="transmembrane region" description="Helical" evidence="12">
    <location>
        <begin position="97"/>
        <end position="123"/>
    </location>
</feature>
<evidence type="ECO:0000256" key="3">
    <source>
        <dbReference type="ARBA" id="ARBA00022475"/>
    </source>
</evidence>
<evidence type="ECO:0000313" key="15">
    <source>
        <dbReference type="Proteomes" id="UP001271769"/>
    </source>
</evidence>
<evidence type="ECO:0000313" key="14">
    <source>
        <dbReference type="EMBL" id="MDY0871220.1"/>
    </source>
</evidence>
<keyword evidence="15" id="KW-1185">Reference proteome</keyword>
<dbReference type="PANTHER" id="PTHR43386">
    <property type="entry name" value="OLIGOPEPTIDE TRANSPORT SYSTEM PERMEASE PROTEIN APPC"/>
    <property type="match status" value="1"/>
</dbReference>
<keyword evidence="6" id="KW-0571">Peptide transport</keyword>
<feature type="transmembrane region" description="Helical" evidence="12">
    <location>
        <begin position="32"/>
        <end position="54"/>
    </location>
</feature>
<evidence type="ECO:0000256" key="10">
    <source>
        <dbReference type="ARBA" id="ARBA00024202"/>
    </source>
</evidence>
<sequence>MTEVAQSTGASAAARGLSPFRASLYRFTRNRLAVVSLVVLVLIILACFVAPFFMPFSVEDADFDNISAPIDLLSLHPFGTDDLGRDLLLRVLDGGRVSLALGFVGALASVAISVVYGAAAGYLGGRVDDLMMRFVDILLSVPFMFLVIMINVSLGDLLGMKNVSLFIAVVITLWLTPAVIARGQAVSLRNREFVEAARAGGMSSWQIICQHVAPNSVNVVIVYSSLLVLEAILTESFLSFLGIGVQAPAASWGTLINSGADNLETDPRLLLLPGAFLALTLFCLNYITDGLRDAFDPNER</sequence>
<dbReference type="InterPro" id="IPR000515">
    <property type="entry name" value="MetI-like"/>
</dbReference>
<evidence type="ECO:0000256" key="8">
    <source>
        <dbReference type="ARBA" id="ARBA00022989"/>
    </source>
</evidence>
<evidence type="ECO:0000256" key="2">
    <source>
        <dbReference type="ARBA" id="ARBA00022448"/>
    </source>
</evidence>
<feature type="transmembrane region" description="Helical" evidence="12">
    <location>
        <begin position="130"/>
        <end position="151"/>
    </location>
</feature>
<evidence type="ECO:0000256" key="11">
    <source>
        <dbReference type="ARBA" id="ARBA00072251"/>
    </source>
</evidence>
<dbReference type="Gene3D" id="1.10.3720.10">
    <property type="entry name" value="MetI-like"/>
    <property type="match status" value="1"/>
</dbReference>
<keyword evidence="9 12" id="KW-0472">Membrane</keyword>